<dbReference type="InterPro" id="IPR001041">
    <property type="entry name" value="2Fe-2S_ferredoxin-type"/>
</dbReference>
<sequence>MPNITFSSPVMNRDITVYAVAGHNGTMLTIANKENIKIPFDCQDGECGSCIIEVKQLSGKPTMGMHLTDKEKEVLLSMGKISKDEIAKCEVDDLPPKYRLACQFIARDEDVLVTFSGQPTITP</sequence>
<dbReference type="PROSITE" id="PS51085">
    <property type="entry name" value="2FE2S_FER_2"/>
    <property type="match status" value="1"/>
</dbReference>
<dbReference type="EMBL" id="LO017727">
    <property type="protein sequence ID" value="CRH04590.1"/>
    <property type="molecule type" value="Genomic_DNA"/>
</dbReference>
<dbReference type="InterPro" id="IPR006058">
    <property type="entry name" value="2Fe2S_fd_BS"/>
</dbReference>
<dbReference type="CDD" id="cd00207">
    <property type="entry name" value="fer2"/>
    <property type="match status" value="1"/>
</dbReference>
<proteinExistence type="predicted"/>
<dbReference type="InterPro" id="IPR036010">
    <property type="entry name" value="2Fe-2S_ferredoxin-like_sf"/>
</dbReference>
<accession>A0A1S7LCI3</accession>
<evidence type="ECO:0000259" key="1">
    <source>
        <dbReference type="PROSITE" id="PS51085"/>
    </source>
</evidence>
<dbReference type="Pfam" id="PF00111">
    <property type="entry name" value="Fer2"/>
    <property type="match status" value="1"/>
</dbReference>
<feature type="domain" description="2Fe-2S ferredoxin-type" evidence="1">
    <location>
        <begin position="2"/>
        <end position="119"/>
    </location>
</feature>
<dbReference type="AlphaFoldDB" id="A0A1S7LCI3"/>
<evidence type="ECO:0000313" key="2">
    <source>
        <dbReference type="EMBL" id="CRH04590.1"/>
    </source>
</evidence>
<protein>
    <submittedName>
        <fullName evidence="2">Ferredoxin-5</fullName>
    </submittedName>
</protein>
<dbReference type="SUPFAM" id="SSF54292">
    <property type="entry name" value="2Fe-2S ferredoxin-like"/>
    <property type="match status" value="1"/>
</dbReference>
<name>A0A1S7LCI3_MAGMO</name>
<dbReference type="InterPro" id="IPR012675">
    <property type="entry name" value="Beta-grasp_dom_sf"/>
</dbReference>
<dbReference type="PROSITE" id="PS00197">
    <property type="entry name" value="2FE2S_FER_1"/>
    <property type="match status" value="1"/>
</dbReference>
<gene>
    <name evidence="2" type="primary">fdxD</name>
    <name evidence="2" type="ORF">MAGMO_0378</name>
</gene>
<dbReference type="GO" id="GO:0051537">
    <property type="term" value="F:2 iron, 2 sulfur cluster binding"/>
    <property type="evidence" value="ECO:0007669"/>
    <property type="project" value="InterPro"/>
</dbReference>
<organism evidence="2">
    <name type="scientific">Magnetococcus massalia (strain MO-1)</name>
    <dbReference type="NCBI Taxonomy" id="451514"/>
    <lineage>
        <taxon>Bacteria</taxon>
        <taxon>Pseudomonadati</taxon>
        <taxon>Pseudomonadota</taxon>
        <taxon>Magnetococcia</taxon>
        <taxon>Magnetococcales</taxon>
        <taxon>Magnetococcaceae</taxon>
        <taxon>Magnetococcus</taxon>
    </lineage>
</organism>
<dbReference type="Gene3D" id="3.10.20.30">
    <property type="match status" value="1"/>
</dbReference>
<reference evidence="2" key="1">
    <citation type="submission" date="2015-04" db="EMBL/GenBank/DDBJ databases">
        <authorList>
            <person name="Syromyatnikov M.Y."/>
            <person name="Popov V.N."/>
        </authorList>
    </citation>
    <scope>NUCLEOTIDE SEQUENCE</scope>
    <source>
        <strain evidence="2">MO-1</strain>
    </source>
</reference>